<accession>A0A3D8I739</accession>
<evidence type="ECO:0000313" key="1">
    <source>
        <dbReference type="EMBL" id="RDU60972.1"/>
    </source>
</evidence>
<gene>
    <name evidence="1" type="ORF">CQA63_00215</name>
</gene>
<keyword evidence="2" id="KW-1185">Reference proteome</keyword>
<dbReference type="OrthoDB" id="5361883at2"/>
<protein>
    <recommendedName>
        <fullName evidence="3">Dihydroneopterin aldolase</fullName>
    </recommendedName>
</protein>
<dbReference type="Proteomes" id="UP000256599">
    <property type="component" value="Unassembled WGS sequence"/>
</dbReference>
<name>A0A3D8I739_9HELI</name>
<reference evidence="1 2" key="1">
    <citation type="submission" date="2018-04" db="EMBL/GenBank/DDBJ databases">
        <title>Novel Campyloabacter and Helicobacter Species and Strains.</title>
        <authorList>
            <person name="Mannion A.J."/>
            <person name="Shen Z."/>
            <person name="Fox J.G."/>
        </authorList>
    </citation>
    <scope>NUCLEOTIDE SEQUENCE [LARGE SCALE GENOMIC DNA]</scope>
    <source>
        <strain evidence="1 2">MIT 98-6070</strain>
    </source>
</reference>
<proteinExistence type="predicted"/>
<dbReference type="EMBL" id="NXLR01000001">
    <property type="protein sequence ID" value="RDU60972.1"/>
    <property type="molecule type" value="Genomic_DNA"/>
</dbReference>
<dbReference type="RefSeq" id="WP_104699400.1">
    <property type="nucleotide sequence ID" value="NZ_FZPP01000005.1"/>
</dbReference>
<comment type="caution">
    <text evidence="1">The sequence shown here is derived from an EMBL/GenBank/DDBJ whole genome shotgun (WGS) entry which is preliminary data.</text>
</comment>
<organism evidence="1 2">
    <name type="scientific">Helicobacter marmotae</name>
    <dbReference type="NCBI Taxonomy" id="152490"/>
    <lineage>
        <taxon>Bacteria</taxon>
        <taxon>Pseudomonadati</taxon>
        <taxon>Campylobacterota</taxon>
        <taxon>Epsilonproteobacteria</taxon>
        <taxon>Campylobacterales</taxon>
        <taxon>Helicobacteraceae</taxon>
        <taxon>Helicobacter</taxon>
    </lineage>
</organism>
<dbReference type="AlphaFoldDB" id="A0A3D8I739"/>
<evidence type="ECO:0008006" key="3">
    <source>
        <dbReference type="Google" id="ProtNLM"/>
    </source>
</evidence>
<evidence type="ECO:0000313" key="2">
    <source>
        <dbReference type="Proteomes" id="UP000256599"/>
    </source>
</evidence>
<sequence>MKIAISCLSPLVQSSLMYYLKDYLVEEEDCEFLITDDENRVSPKPLCLVVEGEHSHIHKPFSAQSLHADIEAFYKNLPEIPLSLPQESVRNFEPPMSPPIYPKNKSVLIESQIRALCDSYAKELADKLIALLKNP</sequence>